<dbReference type="EMBL" id="JPKY01000067">
    <property type="protein sequence ID" value="KFH43525.1"/>
    <property type="molecule type" value="Genomic_DNA"/>
</dbReference>
<dbReference type="PANTHER" id="PTHR16320">
    <property type="entry name" value="SPHINGOMYELINASE FAMILY MEMBER"/>
    <property type="match status" value="1"/>
</dbReference>
<dbReference type="InterPro" id="IPR036691">
    <property type="entry name" value="Endo/exonu/phosph_ase_sf"/>
</dbReference>
<dbReference type="HOGENOM" id="CLU_070126_0_0_1"/>
<reference evidence="4" key="1">
    <citation type="journal article" date="2014" name="Genome Announc.">
        <title>Genome sequence and annotation of Acremonium chrysogenum, producer of the beta-lactam antibiotic cephalosporin C.</title>
        <authorList>
            <person name="Terfehr D."/>
            <person name="Dahlmann T.A."/>
            <person name="Specht T."/>
            <person name="Zadra I."/>
            <person name="Kuernsteiner H."/>
            <person name="Kueck U."/>
        </authorList>
    </citation>
    <scope>NUCLEOTIDE SEQUENCE [LARGE SCALE GENOMIC DNA]</scope>
    <source>
        <strain evidence="4">ATCC 11550 / CBS 779.69 / DSM 880 / IAM 14645 / JCM 23072 / IMI 49137</strain>
    </source>
</reference>
<feature type="chain" id="PRO_5001815351" description="Inositol polyphosphate-related phosphatase domain-containing protein" evidence="1">
    <location>
        <begin position="26"/>
        <end position="305"/>
    </location>
</feature>
<dbReference type="STRING" id="857340.A0A086T2E3"/>
<name>A0A086T2E3_HAPC1</name>
<dbReference type="InterPro" id="IPR038772">
    <property type="entry name" value="Sph/SMPD2-like"/>
</dbReference>
<proteinExistence type="predicted"/>
<keyword evidence="4" id="KW-1185">Reference proteome</keyword>
<dbReference type="InterPro" id="IPR000300">
    <property type="entry name" value="IPPc"/>
</dbReference>
<evidence type="ECO:0000256" key="1">
    <source>
        <dbReference type="SAM" id="SignalP"/>
    </source>
</evidence>
<dbReference type="GO" id="GO:0016791">
    <property type="term" value="F:phosphatase activity"/>
    <property type="evidence" value="ECO:0007669"/>
    <property type="project" value="InterPro"/>
</dbReference>
<organism evidence="3 4">
    <name type="scientific">Hapsidospora chrysogenum (strain ATCC 11550 / CBS 779.69 / DSM 880 / IAM 14645 / JCM 23072 / IMI 49137)</name>
    <name type="common">Acremonium chrysogenum</name>
    <dbReference type="NCBI Taxonomy" id="857340"/>
    <lineage>
        <taxon>Eukaryota</taxon>
        <taxon>Fungi</taxon>
        <taxon>Dikarya</taxon>
        <taxon>Ascomycota</taxon>
        <taxon>Pezizomycotina</taxon>
        <taxon>Sordariomycetes</taxon>
        <taxon>Hypocreomycetidae</taxon>
        <taxon>Hypocreales</taxon>
        <taxon>Bionectriaceae</taxon>
        <taxon>Hapsidospora</taxon>
    </lineage>
</organism>
<evidence type="ECO:0000313" key="3">
    <source>
        <dbReference type="EMBL" id="KFH43525.1"/>
    </source>
</evidence>
<dbReference type="AlphaFoldDB" id="A0A086T2E3"/>
<comment type="caution">
    <text evidence="3">The sequence shown here is derived from an EMBL/GenBank/DDBJ whole genome shotgun (WGS) entry which is preliminary data.</text>
</comment>
<dbReference type="GO" id="GO:0004767">
    <property type="term" value="F:sphingomyelin phosphodiesterase activity"/>
    <property type="evidence" value="ECO:0007669"/>
    <property type="project" value="InterPro"/>
</dbReference>
<dbReference type="SUPFAM" id="SSF56219">
    <property type="entry name" value="DNase I-like"/>
    <property type="match status" value="1"/>
</dbReference>
<keyword evidence="1" id="KW-0732">Signal</keyword>
<dbReference type="GO" id="GO:0005737">
    <property type="term" value="C:cytoplasm"/>
    <property type="evidence" value="ECO:0007669"/>
    <property type="project" value="TreeGrafter"/>
</dbReference>
<feature type="signal peptide" evidence="1">
    <location>
        <begin position="1"/>
        <end position="25"/>
    </location>
</feature>
<evidence type="ECO:0000259" key="2">
    <source>
        <dbReference type="Pfam" id="PF22669"/>
    </source>
</evidence>
<dbReference type="Pfam" id="PF22669">
    <property type="entry name" value="Exo_endo_phos2"/>
    <property type="match status" value="1"/>
</dbReference>
<dbReference type="Gene3D" id="3.60.10.10">
    <property type="entry name" value="Endonuclease/exonuclease/phosphatase"/>
    <property type="match status" value="1"/>
</dbReference>
<sequence length="305" mass="32294">MPSPYTTTSQLLAVALCLCTPAAVAQTSSSSSSSSGAFDLLTYNVAGLPAILNDNGVPGDKDTNANLIGAHLATGAYDIVHLQEDFNYHAYIYATDNHEHRTPTSGGVPFGDGLNTVANFPWTGFRRTRWNKCSLSSGDCLTPKGISYMRMTVAGGAEVDLYNLHADAGSTKGDANARSAGIDQILAAVAANSAGRAVILAGDFNDRWTRTDRSIDRLTAAGFEDPWVTLVRGGAYPAPGSVVPSCAVPAADNNCEIVDKVFFRSGDSVKLTATSFNYLANVFVQPDGNILSDHNPVHVEFSWTH</sequence>
<evidence type="ECO:0000313" key="4">
    <source>
        <dbReference type="Proteomes" id="UP000029964"/>
    </source>
</evidence>
<dbReference type="PANTHER" id="PTHR16320:SF1">
    <property type="entry name" value="SPHINGOMYELINASE DDB_G0288017"/>
    <property type="match status" value="1"/>
</dbReference>
<protein>
    <recommendedName>
        <fullName evidence="2">Inositol polyphosphate-related phosphatase domain-containing protein</fullName>
    </recommendedName>
</protein>
<feature type="domain" description="Inositol polyphosphate-related phosphatase" evidence="2">
    <location>
        <begin position="73"/>
        <end position="230"/>
    </location>
</feature>
<dbReference type="OrthoDB" id="40902at2759"/>
<dbReference type="Proteomes" id="UP000029964">
    <property type="component" value="Unassembled WGS sequence"/>
</dbReference>
<accession>A0A086T2E3</accession>
<dbReference type="GO" id="GO:0046856">
    <property type="term" value="P:phosphatidylinositol dephosphorylation"/>
    <property type="evidence" value="ECO:0007669"/>
    <property type="project" value="InterPro"/>
</dbReference>
<gene>
    <name evidence="3" type="ORF">ACRE_056970</name>
</gene>